<dbReference type="EMBL" id="BGZK01000318">
    <property type="protein sequence ID" value="GBP36457.1"/>
    <property type="molecule type" value="Genomic_DNA"/>
</dbReference>
<evidence type="ECO:0000313" key="2">
    <source>
        <dbReference type="EMBL" id="GBP36457.1"/>
    </source>
</evidence>
<feature type="region of interest" description="Disordered" evidence="1">
    <location>
        <begin position="202"/>
        <end position="228"/>
    </location>
</feature>
<comment type="caution">
    <text evidence="2">The sequence shown here is derived from an EMBL/GenBank/DDBJ whole genome shotgun (WGS) entry which is preliminary data.</text>
</comment>
<accession>A0A4C1VDZ9</accession>
<organism evidence="2 3">
    <name type="scientific">Eumeta variegata</name>
    <name type="common">Bagworm moth</name>
    <name type="synonym">Eumeta japonica</name>
    <dbReference type="NCBI Taxonomy" id="151549"/>
    <lineage>
        <taxon>Eukaryota</taxon>
        <taxon>Metazoa</taxon>
        <taxon>Ecdysozoa</taxon>
        <taxon>Arthropoda</taxon>
        <taxon>Hexapoda</taxon>
        <taxon>Insecta</taxon>
        <taxon>Pterygota</taxon>
        <taxon>Neoptera</taxon>
        <taxon>Endopterygota</taxon>
        <taxon>Lepidoptera</taxon>
        <taxon>Glossata</taxon>
        <taxon>Ditrysia</taxon>
        <taxon>Tineoidea</taxon>
        <taxon>Psychidae</taxon>
        <taxon>Oiketicinae</taxon>
        <taxon>Eumeta</taxon>
    </lineage>
</organism>
<name>A0A4C1VDZ9_EUMVA</name>
<evidence type="ECO:0000313" key="3">
    <source>
        <dbReference type="Proteomes" id="UP000299102"/>
    </source>
</evidence>
<dbReference type="AlphaFoldDB" id="A0A4C1VDZ9"/>
<reference evidence="2 3" key="1">
    <citation type="journal article" date="2019" name="Commun. Biol.">
        <title>The bagworm genome reveals a unique fibroin gene that provides high tensile strength.</title>
        <authorList>
            <person name="Kono N."/>
            <person name="Nakamura H."/>
            <person name="Ohtoshi R."/>
            <person name="Tomita M."/>
            <person name="Numata K."/>
            <person name="Arakawa K."/>
        </authorList>
    </citation>
    <scope>NUCLEOTIDE SEQUENCE [LARGE SCALE GENOMIC DNA]</scope>
</reference>
<proteinExistence type="predicted"/>
<dbReference type="Proteomes" id="UP000299102">
    <property type="component" value="Unassembled WGS sequence"/>
</dbReference>
<evidence type="ECO:0008006" key="4">
    <source>
        <dbReference type="Google" id="ProtNLM"/>
    </source>
</evidence>
<dbReference type="OrthoDB" id="1607513at2759"/>
<gene>
    <name evidence="2" type="ORF">EVAR_88037_1</name>
</gene>
<sequence>MHGSRAVAARCNVVRRRSRPRPAVPRRLHLGLKKEKEDSTLQHYWNERKEITLFRRVYIHTRTPGFVCTTNVSSTLGRRPRHELSTTQEDLVYIFPCVGIIRRLTAALKRVKSDERSSDGEEADGRSAREEQLWSYFELETGGRARCVLCRAALPTHSDTLGSHLESHHSELAAELTQVRVRPRRIALGLMMNALAQSELGRGAPAGRRRAARGPIPRTREPWDAQPPLAPLTAPSPDPVLVLAAPSPAVPRRERPRSTVRINRLSVFRVPYPSREGKIKVSEFPAPISRRCRSRVGRVRPLSLFYSDASADGVEEGSLVPRSRSHARLRRNVTMSHAFSCVQPAFIDL</sequence>
<keyword evidence="3" id="KW-1185">Reference proteome</keyword>
<evidence type="ECO:0000256" key="1">
    <source>
        <dbReference type="SAM" id="MobiDB-lite"/>
    </source>
</evidence>
<protein>
    <recommendedName>
        <fullName evidence="4">BED-type domain-containing protein</fullName>
    </recommendedName>
</protein>